<dbReference type="KEGG" id="mfre:EXE63_14365"/>
<gene>
    <name evidence="1" type="ORF">EXE63_14365</name>
</gene>
<dbReference type="Pfam" id="PF02575">
    <property type="entry name" value="YbaB_DNA_bd"/>
    <property type="match status" value="1"/>
</dbReference>
<dbReference type="EMBL" id="CP038799">
    <property type="protein sequence ID" value="QIV85322.1"/>
    <property type="molecule type" value="Genomic_DNA"/>
</dbReference>
<reference evidence="1 2" key="1">
    <citation type="submission" date="2019-04" db="EMBL/GenBank/DDBJ databases">
        <title>Draft, Whole-Genome Sequence of the Anthracene-degrading Mycobacterium frederiksbergense LB501T, Isolated from a Polycyclic Aromatic Hydrocarbon (PAH)-Contaminated Soil.</title>
        <authorList>
            <person name="Augelletti F."/>
        </authorList>
    </citation>
    <scope>NUCLEOTIDE SEQUENCE [LARGE SCALE GENOMIC DNA]</scope>
    <source>
        <strain evidence="1 2">LB 501T</strain>
    </source>
</reference>
<keyword evidence="1" id="KW-0238">DNA-binding</keyword>
<dbReference type="SUPFAM" id="SSF82607">
    <property type="entry name" value="YbaB-like"/>
    <property type="match status" value="1"/>
</dbReference>
<keyword evidence="2" id="KW-1185">Reference proteome</keyword>
<dbReference type="AlphaFoldDB" id="A0A6H0SCF7"/>
<evidence type="ECO:0000313" key="2">
    <source>
        <dbReference type="Proteomes" id="UP000501849"/>
    </source>
</evidence>
<dbReference type="InterPro" id="IPR036894">
    <property type="entry name" value="YbaB-like_sf"/>
</dbReference>
<dbReference type="Gene3D" id="3.30.1310.10">
    <property type="entry name" value="Nucleoid-associated protein YbaB-like domain"/>
    <property type="match status" value="1"/>
</dbReference>
<evidence type="ECO:0000313" key="1">
    <source>
        <dbReference type="EMBL" id="QIV85322.1"/>
    </source>
</evidence>
<proteinExistence type="predicted"/>
<accession>A0A6H0SCF7</accession>
<dbReference type="GO" id="GO:0003677">
    <property type="term" value="F:DNA binding"/>
    <property type="evidence" value="ECO:0007669"/>
    <property type="project" value="UniProtKB-KW"/>
</dbReference>
<dbReference type="Proteomes" id="UP000501849">
    <property type="component" value="Chromosome"/>
</dbReference>
<dbReference type="RefSeq" id="WP_168145585.1">
    <property type="nucleotide sequence ID" value="NZ_CBCSDT010000027.1"/>
</dbReference>
<sequence length="105" mass="11243">MHPEVAAVLRQAGRLQELMDQQLHKMASEAFTATDETETVEVTLNGHHHLVDVFIADGTLRLGAGTVEQRVNEALLNATAEAAESIAADQDRLNEAVAEITGTAP</sequence>
<name>A0A6H0SCF7_9MYCO</name>
<dbReference type="InterPro" id="IPR004401">
    <property type="entry name" value="YbaB/EbfC"/>
</dbReference>
<organism evidence="1 2">
    <name type="scientific">Mycolicibacterium frederiksbergense</name>
    <dbReference type="NCBI Taxonomy" id="117567"/>
    <lineage>
        <taxon>Bacteria</taxon>
        <taxon>Bacillati</taxon>
        <taxon>Actinomycetota</taxon>
        <taxon>Actinomycetes</taxon>
        <taxon>Mycobacteriales</taxon>
        <taxon>Mycobacteriaceae</taxon>
        <taxon>Mycolicibacterium</taxon>
    </lineage>
</organism>
<protein>
    <submittedName>
        <fullName evidence="1">YbaB/EbfC family DNA-binding protein</fullName>
    </submittedName>
</protein>